<gene>
    <name evidence="1" type="ORF">RM779_16350</name>
</gene>
<proteinExistence type="predicted"/>
<organism evidence="1 2">
    <name type="scientific">Streptomyces johnsoniae</name>
    <dbReference type="NCBI Taxonomy" id="3075532"/>
    <lineage>
        <taxon>Bacteria</taxon>
        <taxon>Bacillati</taxon>
        <taxon>Actinomycetota</taxon>
        <taxon>Actinomycetes</taxon>
        <taxon>Kitasatosporales</taxon>
        <taxon>Streptomycetaceae</taxon>
        <taxon>Streptomyces</taxon>
    </lineage>
</organism>
<dbReference type="RefSeq" id="WP_311618426.1">
    <property type="nucleotide sequence ID" value="NZ_JAVREV010000008.1"/>
</dbReference>
<dbReference type="Gene3D" id="1.25.40.10">
    <property type="entry name" value="Tetratricopeptide repeat domain"/>
    <property type="match status" value="1"/>
</dbReference>
<dbReference type="SUPFAM" id="SSF48452">
    <property type="entry name" value="TPR-like"/>
    <property type="match status" value="1"/>
</dbReference>
<evidence type="ECO:0000313" key="1">
    <source>
        <dbReference type="EMBL" id="MDT0444152.1"/>
    </source>
</evidence>
<accession>A0ABU2S595</accession>
<dbReference type="EMBL" id="JAVREV010000008">
    <property type="protein sequence ID" value="MDT0444152.1"/>
    <property type="molecule type" value="Genomic_DNA"/>
</dbReference>
<evidence type="ECO:0000313" key="2">
    <source>
        <dbReference type="Proteomes" id="UP001183615"/>
    </source>
</evidence>
<dbReference type="Proteomes" id="UP001183615">
    <property type="component" value="Unassembled WGS sequence"/>
</dbReference>
<dbReference type="InterPro" id="IPR011990">
    <property type="entry name" value="TPR-like_helical_dom_sf"/>
</dbReference>
<comment type="caution">
    <text evidence="1">The sequence shown here is derived from an EMBL/GenBank/DDBJ whole genome shotgun (WGS) entry which is preliminary data.</text>
</comment>
<keyword evidence="2" id="KW-1185">Reference proteome</keyword>
<evidence type="ECO:0008006" key="3">
    <source>
        <dbReference type="Google" id="ProtNLM"/>
    </source>
</evidence>
<sequence>MARLQPNHTLRQLVVDGGYTHEGLAESVNDATERLTGRRGSASARVVRRWLSGEVAWPRAHSRRALEEVFGWPAEKLGFRAPSRGHSMPGVTVGAPDPPQEPPVHRRQFVLGLTGSLLPLPALPMAGRLGVADVERVRAAATKLHQLDDQYGGGTLADIAAQYIEYVEQAARRCTYGDRVQTGLYRALGEVATTAGWLNFDAGRQRTARRWWDTALRYALLASDKQLQTRIWSSMSHQASELGHGGEAVMIARAALDATRGRRESRLSALLHTRVARGHSVQGDRGPCARSLLQAEQAHDRGPAMAPQRWLAFFNPGEISGAAALCHRDLRQYPAAVKAARRSLAVLQETSLQRNKLAAHVRLGRILAAAGELDEALAAGNNALAVLPGVRSPRIEDRLRQLGDDLLGRGPAGAAEFFDRYRGMTASCP</sequence>
<name>A0ABU2S595_9ACTN</name>
<protein>
    <recommendedName>
        <fullName evidence="3">Transcriptional regulator</fullName>
    </recommendedName>
</protein>
<reference evidence="2" key="1">
    <citation type="submission" date="2023-07" db="EMBL/GenBank/DDBJ databases">
        <title>30 novel species of actinomycetes from the DSMZ collection.</title>
        <authorList>
            <person name="Nouioui I."/>
        </authorList>
    </citation>
    <scope>NUCLEOTIDE SEQUENCE [LARGE SCALE GENOMIC DNA]</scope>
    <source>
        <strain evidence="2">DSM 41886</strain>
    </source>
</reference>